<protein>
    <submittedName>
        <fullName evidence="1">Uncharacterized protein</fullName>
    </submittedName>
</protein>
<accession>A0AAX2BNW5</accession>
<dbReference type="EMBL" id="LT556085">
    <property type="protein sequence ID" value="SBA20668.1"/>
    <property type="molecule type" value="Genomic_DNA"/>
</dbReference>
<reference evidence="1 2" key="1">
    <citation type="submission" date="2016-04" db="EMBL/GenBank/DDBJ databases">
        <authorList>
            <person name="Regsiter A."/>
            <person name="William W."/>
        </authorList>
    </citation>
    <scope>NUCLEOTIDE SEQUENCE [LARGE SCALE GENOMIC DNA]</scope>
    <source>
        <strain evidence="1 2">92</strain>
    </source>
</reference>
<name>A0AAX2BNW5_CITAM</name>
<gene>
    <name evidence="1" type="ORF">CITRO92_4198</name>
</gene>
<evidence type="ECO:0000313" key="2">
    <source>
        <dbReference type="Proteomes" id="UP000245995"/>
    </source>
</evidence>
<dbReference type="RefSeq" id="WP_109740390.1">
    <property type="nucleotide sequence ID" value="NZ_LT556085.1"/>
</dbReference>
<sequence>MQIPTKEKDVVTFDRGSDNETTLDLSRTIDCSHLPPSAESDVCMQLARVLADRVAKGERFLLTRAPESLIREFRRAAERRSIKVYAGLQRNEYGETVGLGHNEFRLKDA</sequence>
<dbReference type="Proteomes" id="UP000245995">
    <property type="component" value="Chromosome CITRO92"/>
</dbReference>
<dbReference type="AlphaFoldDB" id="A0AAX2BNW5"/>
<proteinExistence type="predicted"/>
<evidence type="ECO:0000313" key="1">
    <source>
        <dbReference type="EMBL" id="SBA20668.1"/>
    </source>
</evidence>
<organism evidence="1 2">
    <name type="scientific">Citrobacter amalonaticus</name>
    <dbReference type="NCBI Taxonomy" id="35703"/>
    <lineage>
        <taxon>Bacteria</taxon>
        <taxon>Pseudomonadati</taxon>
        <taxon>Pseudomonadota</taxon>
        <taxon>Gammaproteobacteria</taxon>
        <taxon>Enterobacterales</taxon>
        <taxon>Enterobacteriaceae</taxon>
        <taxon>Citrobacter</taxon>
    </lineage>
</organism>